<feature type="compositionally biased region" description="Basic and acidic residues" evidence="1">
    <location>
        <begin position="202"/>
        <end position="211"/>
    </location>
</feature>
<dbReference type="OrthoDB" id="2537141at2759"/>
<accession>A0A074YMM5</accession>
<organism evidence="2 3">
    <name type="scientific">Aureobasidium subglaciale (strain EXF-2481)</name>
    <name type="common">Aureobasidium pullulans var. subglaciale</name>
    <dbReference type="NCBI Taxonomy" id="1043005"/>
    <lineage>
        <taxon>Eukaryota</taxon>
        <taxon>Fungi</taxon>
        <taxon>Dikarya</taxon>
        <taxon>Ascomycota</taxon>
        <taxon>Pezizomycotina</taxon>
        <taxon>Dothideomycetes</taxon>
        <taxon>Dothideomycetidae</taxon>
        <taxon>Dothideales</taxon>
        <taxon>Saccotheciaceae</taxon>
        <taxon>Aureobasidium</taxon>
    </lineage>
</organism>
<dbReference type="InParanoid" id="A0A074YMM5"/>
<dbReference type="AlphaFoldDB" id="A0A074YMM5"/>
<protein>
    <submittedName>
        <fullName evidence="2">Uncharacterized protein</fullName>
    </submittedName>
</protein>
<feature type="region of interest" description="Disordered" evidence="1">
    <location>
        <begin position="57"/>
        <end position="145"/>
    </location>
</feature>
<dbReference type="GeneID" id="25363211"/>
<feature type="compositionally biased region" description="Polar residues" evidence="1">
    <location>
        <begin position="534"/>
        <end position="543"/>
    </location>
</feature>
<proteinExistence type="predicted"/>
<evidence type="ECO:0000313" key="2">
    <source>
        <dbReference type="EMBL" id="KEQ99048.1"/>
    </source>
</evidence>
<dbReference type="Proteomes" id="UP000030641">
    <property type="component" value="Unassembled WGS sequence"/>
</dbReference>
<gene>
    <name evidence="2" type="ORF">AUEXF2481DRAFT_26281</name>
</gene>
<feature type="region of interest" description="Disordered" evidence="1">
    <location>
        <begin position="525"/>
        <end position="553"/>
    </location>
</feature>
<feature type="region of interest" description="Disordered" evidence="1">
    <location>
        <begin position="1"/>
        <end position="42"/>
    </location>
</feature>
<evidence type="ECO:0000313" key="3">
    <source>
        <dbReference type="Proteomes" id="UP000030641"/>
    </source>
</evidence>
<evidence type="ECO:0000256" key="1">
    <source>
        <dbReference type="SAM" id="MobiDB-lite"/>
    </source>
</evidence>
<feature type="compositionally biased region" description="Basic residues" evidence="1">
    <location>
        <begin position="122"/>
        <end position="142"/>
    </location>
</feature>
<keyword evidence="3" id="KW-1185">Reference proteome</keyword>
<feature type="compositionally biased region" description="Basic residues" evidence="1">
    <location>
        <begin position="96"/>
        <end position="115"/>
    </location>
</feature>
<sequence length="589" mass="66466">MDIDQWIESLNQAHPPSESPVLIARPNATQKHRRGSRRSSLLEPFLVRKHRVNERRPVASIGLSDSGTSNAASTSASSSSSSSSATPSSLSSDRKYQRRPRHRTKADKYTSKSRSKPQSQKKEKRRKQERKSKHTKRHKHRSAAVTGVVQNFHAKNVLNHRLTLGASPKVGLYTKGRSSGPTRGKGLPHLVFSEMKFLLKPELTTKDEPDPVSKSYKKKNEKQHKKRPRELFEEEISRYFGTEPHNDKTDDEPTLSRVDASKIPTASPRALHLPEKPFLGFGSRNTHPPTTSYYSWSESDIASSPRVRHFGPDHEPLTVGQLQGERVEKLKGNPSMGEAAIEPLLAEEVTIELHDSGHESVPQLVEKTGQATRPTADLHFHHTASVEATPTFVPNKHSKTAATVTSHERKAIPRTKLPEDEQPRHFTSQQAEIADDLAIKHHTDPWEELLKACEVAARPSIPNCHDEVSPRSALPAFHDYTDLDLWREDDHHSFQHGDTDETPRIDEHIYRDRSDAVEYGRDGLSFGLGEDNTSESLDTNNDYDSALEDEESWDEDGMKIQDATLNYRPQDFGAVDELAAFWQPHNLYY</sequence>
<reference evidence="2 3" key="1">
    <citation type="journal article" date="2014" name="BMC Genomics">
        <title>Genome sequencing of four Aureobasidium pullulans varieties: biotechnological potential, stress tolerance, and description of new species.</title>
        <authorList>
            <person name="Gostin Ar C."/>
            <person name="Ohm R.A."/>
            <person name="Kogej T."/>
            <person name="Sonjak S."/>
            <person name="Turk M."/>
            <person name="Zajc J."/>
            <person name="Zalar P."/>
            <person name="Grube M."/>
            <person name="Sun H."/>
            <person name="Han J."/>
            <person name="Sharma A."/>
            <person name="Chiniquy J."/>
            <person name="Ngan C.Y."/>
            <person name="Lipzen A."/>
            <person name="Barry K."/>
            <person name="Grigoriev I.V."/>
            <person name="Gunde-Cimerman N."/>
        </authorList>
    </citation>
    <scope>NUCLEOTIDE SEQUENCE [LARGE SCALE GENOMIC DNA]</scope>
    <source>
        <strain evidence="2 3">EXF-2481</strain>
    </source>
</reference>
<name>A0A074YMM5_AURSE</name>
<feature type="compositionally biased region" description="Low complexity" evidence="1">
    <location>
        <begin position="64"/>
        <end position="91"/>
    </location>
</feature>
<dbReference type="EMBL" id="KL584751">
    <property type="protein sequence ID" value="KEQ99048.1"/>
    <property type="molecule type" value="Genomic_DNA"/>
</dbReference>
<dbReference type="RefSeq" id="XP_013347355.1">
    <property type="nucleotide sequence ID" value="XM_013491901.1"/>
</dbReference>
<feature type="compositionally biased region" description="Basic residues" evidence="1">
    <location>
        <begin position="215"/>
        <end position="228"/>
    </location>
</feature>
<dbReference type="HOGENOM" id="CLU_454899_0_0_1"/>
<dbReference type="STRING" id="1043005.A0A074YMM5"/>
<feature type="region of interest" description="Disordered" evidence="1">
    <location>
        <begin position="202"/>
        <end position="232"/>
    </location>
</feature>